<protein>
    <recommendedName>
        <fullName evidence="1">ELYS beta-propeller domain-containing protein</fullName>
    </recommendedName>
</protein>
<dbReference type="Proteomes" id="UP000051574">
    <property type="component" value="Unassembled WGS sequence"/>
</dbReference>
<dbReference type="EMBL" id="LJIG01016299">
    <property type="protein sequence ID" value="KRT81019.1"/>
    <property type="molecule type" value="Genomic_DNA"/>
</dbReference>
<proteinExistence type="predicted"/>
<evidence type="ECO:0000313" key="3">
    <source>
        <dbReference type="Proteomes" id="UP000051574"/>
    </source>
</evidence>
<dbReference type="Pfam" id="PF16687">
    <property type="entry name" value="ELYS-bb"/>
    <property type="match status" value="2"/>
</dbReference>
<keyword evidence="3" id="KW-1185">Reference proteome</keyword>
<gene>
    <name evidence="2" type="ORF">AMK59_5920</name>
</gene>
<dbReference type="AlphaFoldDB" id="A0A0T6B1F8"/>
<evidence type="ECO:0000259" key="1">
    <source>
        <dbReference type="Pfam" id="PF16687"/>
    </source>
</evidence>
<name>A0A0T6B1F8_9SCAR</name>
<evidence type="ECO:0000313" key="2">
    <source>
        <dbReference type="EMBL" id="KRT81019.1"/>
    </source>
</evidence>
<dbReference type="InterPro" id="IPR032040">
    <property type="entry name" value="ELYS-bb"/>
</dbReference>
<accession>A0A0T6B1F8</accession>
<dbReference type="PANTHER" id="PTHR21583">
    <property type="entry name" value="ELYS PROTEIN"/>
    <property type="match status" value="1"/>
</dbReference>
<organism evidence="2 3">
    <name type="scientific">Oryctes borbonicus</name>
    <dbReference type="NCBI Taxonomy" id="1629725"/>
    <lineage>
        <taxon>Eukaryota</taxon>
        <taxon>Metazoa</taxon>
        <taxon>Ecdysozoa</taxon>
        <taxon>Arthropoda</taxon>
        <taxon>Hexapoda</taxon>
        <taxon>Insecta</taxon>
        <taxon>Pterygota</taxon>
        <taxon>Neoptera</taxon>
        <taxon>Endopterygota</taxon>
        <taxon>Coleoptera</taxon>
        <taxon>Polyphaga</taxon>
        <taxon>Scarabaeiformia</taxon>
        <taxon>Scarabaeidae</taxon>
        <taxon>Dynastinae</taxon>
        <taxon>Oryctes</taxon>
    </lineage>
</organism>
<feature type="domain" description="ELYS beta-propeller" evidence="1">
    <location>
        <begin position="33"/>
        <end position="222"/>
    </location>
</feature>
<reference evidence="2 3" key="1">
    <citation type="submission" date="2015-09" db="EMBL/GenBank/DDBJ databases">
        <title>Draft genome of the scarab beetle Oryctes borbonicus.</title>
        <authorList>
            <person name="Meyer J.M."/>
            <person name="Markov G.V."/>
            <person name="Baskaran P."/>
            <person name="Herrmann M."/>
            <person name="Sommer R.J."/>
            <person name="Roedelsperger C."/>
        </authorList>
    </citation>
    <scope>NUCLEOTIDE SEQUENCE [LARGE SCALE GENOMIC DNA]</scope>
    <source>
        <strain evidence="2">OB123</strain>
        <tissue evidence="2">Whole animal</tissue>
    </source>
</reference>
<feature type="domain" description="ELYS beta-propeller" evidence="1">
    <location>
        <begin position="249"/>
        <end position="498"/>
    </location>
</feature>
<dbReference type="InterPro" id="IPR011047">
    <property type="entry name" value="Quinoprotein_ADH-like_sf"/>
</dbReference>
<dbReference type="SUPFAM" id="SSF50998">
    <property type="entry name" value="Quinoprotein alcohol dehydrogenase-like"/>
    <property type="match status" value="1"/>
</dbReference>
<dbReference type="OrthoDB" id="6513151at2759"/>
<sequence>MSRYCTISRTVPLAESAKSFLCDYEDNNEDKIMSGIFSNLKYVWYASGRRVQVIESRTGKRVASWTFDPLSKDNTRIIYLSEIPCLSKEIPLLIIGLECALTGGTICIFDILTSKILRSIQMKDIVSYIHIIDCGSNIFPILGPLNTFDGVVAVGLVGGDVLLVDLCQQCIDDARASNAAEDFIGEIDVCQIIPLTIKDIHAIEDHKQKAIQSGSHLSIILNDVLNTKLPHFILKGPKGEDRIRFNKADVLVTSLFYSPQLGSLLVGYNFGAWQIWNIVNMTLVYTSPVYEENIPVSHFAMQEPADDPRAFCYVWAIYSNTDVDRDGFPIAVMYSLNYEVKDFHEGYGYLYQDLQSCAVRFQTELAAVGDHSEDIKGARCLRLTAFNKGCSSRTSVQDSHEDTLTICSMVWNAWGTKGVDTYMSIFDLNQWYKEQMPSSPQQNCSTYLSYICVSDIIDEVGNNSYVLDVLIDEGSINQFIGIQKPEEHYYPSALAYGNISTLRVLYRVIISINF</sequence>
<dbReference type="InterPro" id="IPR052620">
    <property type="entry name" value="ELYS/MEL-28_NucAsmblyFactor"/>
</dbReference>
<comment type="caution">
    <text evidence="2">The sequence shown here is derived from an EMBL/GenBank/DDBJ whole genome shotgun (WGS) entry which is preliminary data.</text>
</comment>
<dbReference type="PANTHER" id="PTHR21583:SF8">
    <property type="entry name" value="PROTEIN ELYS"/>
    <property type="match status" value="1"/>
</dbReference>